<evidence type="ECO:0000313" key="4">
    <source>
        <dbReference type="EMBL" id="MCP9565106.1"/>
    </source>
</evidence>
<feature type="chain" id="PRO_5043969415" evidence="2">
    <location>
        <begin position="22"/>
        <end position="275"/>
    </location>
</feature>
<dbReference type="GO" id="GO:0016787">
    <property type="term" value="F:hydrolase activity"/>
    <property type="evidence" value="ECO:0007669"/>
    <property type="project" value="UniProtKB-KW"/>
</dbReference>
<organism evidence="4 5">
    <name type="scientific">Segatella copri</name>
    <dbReference type="NCBI Taxonomy" id="165179"/>
    <lineage>
        <taxon>Bacteria</taxon>
        <taxon>Pseudomonadati</taxon>
        <taxon>Bacteroidota</taxon>
        <taxon>Bacteroidia</taxon>
        <taxon>Bacteroidales</taxon>
        <taxon>Prevotellaceae</taxon>
        <taxon>Segatella</taxon>
    </lineage>
</organism>
<dbReference type="Proteomes" id="UP001205531">
    <property type="component" value="Unassembled WGS sequence"/>
</dbReference>
<comment type="caution">
    <text evidence="4">The sequence shown here is derived from an EMBL/GenBank/DDBJ whole genome shotgun (WGS) entry which is preliminary data.</text>
</comment>
<dbReference type="PANTHER" id="PTHR48081:SF9">
    <property type="entry name" value="CARBOXYLESTERASE"/>
    <property type="match status" value="1"/>
</dbReference>
<evidence type="ECO:0000256" key="1">
    <source>
        <dbReference type="ARBA" id="ARBA00022801"/>
    </source>
</evidence>
<feature type="domain" description="BD-FAE-like" evidence="3">
    <location>
        <begin position="49"/>
        <end position="150"/>
    </location>
</feature>
<keyword evidence="2" id="KW-0732">Signal</keyword>
<proteinExistence type="predicted"/>
<reference evidence="4" key="1">
    <citation type="submission" date="2022-07" db="EMBL/GenBank/DDBJ databases">
        <title>Prevotella copri.</title>
        <authorList>
            <person name="Yang C."/>
        </authorList>
    </citation>
    <scope>NUCLEOTIDE SEQUENCE</scope>
    <source>
        <strain evidence="4">HF2107</strain>
    </source>
</reference>
<sequence length="275" mass="30729">MKKMLLMMLLAICTLSISAQSASNKDATIVSDIQYKSNQDDYVNERCKLDIYYSKGQKDCPVVVWYHGGGLTSGSKQLPSQLMSQGYTIVGVNYRLLPTVTIDQCLDDCAAALAWVFKNIEKYNGSSKKIFVSGHSAGGYITAMLGLDKEWLGRYGVDANQIAGLIPFSGQMISHFAYRKMNGIDNLQPTIDKYAPLFHVRKDAAPLILITGDRNIELFGRYEENAYMWRMMNLVGRPDTQLYEIAGHGHGAMGNPAYHILIQSINKILGKKYEF</sequence>
<dbReference type="AlphaFoldDB" id="A0AAW5ILF3"/>
<dbReference type="EMBL" id="JANDWZ010000026">
    <property type="protein sequence ID" value="MCP9565106.1"/>
    <property type="molecule type" value="Genomic_DNA"/>
</dbReference>
<dbReference type="InterPro" id="IPR050300">
    <property type="entry name" value="GDXG_lipolytic_enzyme"/>
</dbReference>
<name>A0AAW5ILF3_9BACT</name>
<feature type="signal peptide" evidence="2">
    <location>
        <begin position="1"/>
        <end position="21"/>
    </location>
</feature>
<dbReference type="Pfam" id="PF20434">
    <property type="entry name" value="BD-FAE"/>
    <property type="match status" value="1"/>
</dbReference>
<accession>A0AAW5ILF3</accession>
<dbReference type="InterPro" id="IPR049492">
    <property type="entry name" value="BD-FAE-like_dom"/>
</dbReference>
<dbReference type="PANTHER" id="PTHR48081">
    <property type="entry name" value="AB HYDROLASE SUPERFAMILY PROTEIN C4A8.06C"/>
    <property type="match status" value="1"/>
</dbReference>
<dbReference type="RefSeq" id="WP_254952983.1">
    <property type="nucleotide sequence ID" value="NZ_JANDWY010000021.1"/>
</dbReference>
<dbReference type="SUPFAM" id="SSF53474">
    <property type="entry name" value="alpha/beta-Hydrolases"/>
    <property type="match status" value="1"/>
</dbReference>
<protein>
    <submittedName>
        <fullName evidence="4">Alpha/beta hydrolase</fullName>
    </submittedName>
</protein>
<evidence type="ECO:0000313" key="5">
    <source>
        <dbReference type="Proteomes" id="UP001205531"/>
    </source>
</evidence>
<evidence type="ECO:0000259" key="3">
    <source>
        <dbReference type="Pfam" id="PF20434"/>
    </source>
</evidence>
<gene>
    <name evidence="4" type="ORF">NNC64_11175</name>
</gene>
<evidence type="ECO:0000256" key="2">
    <source>
        <dbReference type="SAM" id="SignalP"/>
    </source>
</evidence>
<keyword evidence="1 4" id="KW-0378">Hydrolase</keyword>
<dbReference type="Gene3D" id="3.40.50.1820">
    <property type="entry name" value="alpha/beta hydrolase"/>
    <property type="match status" value="1"/>
</dbReference>
<dbReference type="InterPro" id="IPR029058">
    <property type="entry name" value="AB_hydrolase_fold"/>
</dbReference>